<keyword evidence="5 7" id="KW-1133">Transmembrane helix</keyword>
<feature type="transmembrane region" description="Helical" evidence="7">
    <location>
        <begin position="289"/>
        <end position="309"/>
    </location>
</feature>
<keyword evidence="3" id="KW-1003">Cell membrane</keyword>
<dbReference type="Gene3D" id="1.10.3720.10">
    <property type="entry name" value="MetI-like"/>
    <property type="match status" value="1"/>
</dbReference>
<dbReference type="RefSeq" id="WP_133983502.1">
    <property type="nucleotide sequence ID" value="NZ_SOCE01000002.1"/>
</dbReference>
<keyword evidence="4 7" id="KW-0812">Transmembrane</keyword>
<dbReference type="PANTHER" id="PTHR30193">
    <property type="entry name" value="ABC TRANSPORTER PERMEASE PROTEIN"/>
    <property type="match status" value="1"/>
</dbReference>
<dbReference type="AlphaFoldDB" id="A0A4R7SXC1"/>
<comment type="caution">
    <text evidence="10">The sequence shown here is derived from an EMBL/GenBank/DDBJ whole genome shotgun (WGS) entry which is preliminary data.</text>
</comment>
<evidence type="ECO:0000256" key="2">
    <source>
        <dbReference type="ARBA" id="ARBA00022448"/>
    </source>
</evidence>
<reference evidence="10 11" key="1">
    <citation type="submission" date="2019-03" db="EMBL/GenBank/DDBJ databases">
        <title>Genomic Encyclopedia of Type Strains, Phase III (KMG-III): the genomes of soil and plant-associated and newly described type strains.</title>
        <authorList>
            <person name="Whitman W."/>
        </authorList>
    </citation>
    <scope>NUCLEOTIDE SEQUENCE [LARGE SCALE GENOMIC DNA]</scope>
    <source>
        <strain evidence="10 11">VKM Ac-2575</strain>
    </source>
</reference>
<gene>
    <name evidence="10" type="ORF">EV138_6375</name>
</gene>
<keyword evidence="2 7" id="KW-0813">Transport</keyword>
<evidence type="ECO:0000256" key="7">
    <source>
        <dbReference type="RuleBase" id="RU363032"/>
    </source>
</evidence>
<evidence type="ECO:0000256" key="4">
    <source>
        <dbReference type="ARBA" id="ARBA00022692"/>
    </source>
</evidence>
<keyword evidence="6 7" id="KW-0472">Membrane</keyword>
<protein>
    <submittedName>
        <fullName evidence="10">Carbohydrate ABC transporter membrane protein 1 (CUT1 family)</fullName>
    </submittedName>
</protein>
<dbReference type="Pfam" id="PF00528">
    <property type="entry name" value="BPD_transp_1"/>
    <property type="match status" value="1"/>
</dbReference>
<dbReference type="OrthoDB" id="9804439at2"/>
<dbReference type="InterPro" id="IPR051393">
    <property type="entry name" value="ABC_transporter_permease"/>
</dbReference>
<feature type="transmembrane region" description="Helical" evidence="7">
    <location>
        <begin position="175"/>
        <end position="194"/>
    </location>
</feature>
<evidence type="ECO:0000256" key="6">
    <source>
        <dbReference type="ARBA" id="ARBA00023136"/>
    </source>
</evidence>
<dbReference type="CDD" id="cd06261">
    <property type="entry name" value="TM_PBP2"/>
    <property type="match status" value="1"/>
</dbReference>
<evidence type="ECO:0000313" key="11">
    <source>
        <dbReference type="Proteomes" id="UP000295151"/>
    </source>
</evidence>
<feature type="transmembrane region" description="Helical" evidence="7">
    <location>
        <begin position="134"/>
        <end position="155"/>
    </location>
</feature>
<feature type="region of interest" description="Disordered" evidence="8">
    <location>
        <begin position="1"/>
        <end position="28"/>
    </location>
</feature>
<evidence type="ECO:0000256" key="3">
    <source>
        <dbReference type="ARBA" id="ARBA00022475"/>
    </source>
</evidence>
<dbReference type="InterPro" id="IPR000515">
    <property type="entry name" value="MetI-like"/>
</dbReference>
<proteinExistence type="inferred from homology"/>
<comment type="similarity">
    <text evidence="7">Belongs to the binding-protein-dependent transport system permease family.</text>
</comment>
<feature type="transmembrane region" description="Helical" evidence="7">
    <location>
        <begin position="238"/>
        <end position="257"/>
    </location>
</feature>
<name>A0A4R7SXC1_9ACTN</name>
<evidence type="ECO:0000256" key="8">
    <source>
        <dbReference type="SAM" id="MobiDB-lite"/>
    </source>
</evidence>
<dbReference type="GO" id="GO:0005886">
    <property type="term" value="C:plasma membrane"/>
    <property type="evidence" value="ECO:0007669"/>
    <property type="project" value="UniProtKB-SubCell"/>
</dbReference>
<accession>A0A4R7SXC1</accession>
<organism evidence="10 11">
    <name type="scientific">Kribbella voronezhensis</name>
    <dbReference type="NCBI Taxonomy" id="2512212"/>
    <lineage>
        <taxon>Bacteria</taxon>
        <taxon>Bacillati</taxon>
        <taxon>Actinomycetota</taxon>
        <taxon>Actinomycetes</taxon>
        <taxon>Propionibacteriales</taxon>
        <taxon>Kribbellaceae</taxon>
        <taxon>Kribbella</taxon>
    </lineage>
</organism>
<feature type="transmembrane region" description="Helical" evidence="7">
    <location>
        <begin position="101"/>
        <end position="122"/>
    </location>
</feature>
<dbReference type="InterPro" id="IPR035906">
    <property type="entry name" value="MetI-like_sf"/>
</dbReference>
<dbReference type="EMBL" id="SOCE01000002">
    <property type="protein sequence ID" value="TDU83911.1"/>
    <property type="molecule type" value="Genomic_DNA"/>
</dbReference>
<feature type="transmembrane region" description="Helical" evidence="7">
    <location>
        <begin position="38"/>
        <end position="68"/>
    </location>
</feature>
<dbReference type="PANTHER" id="PTHR30193:SF37">
    <property type="entry name" value="INNER MEMBRANE ABC TRANSPORTER PERMEASE PROTEIN YCJO"/>
    <property type="match status" value="1"/>
</dbReference>
<dbReference type="SUPFAM" id="SSF161098">
    <property type="entry name" value="MetI-like"/>
    <property type="match status" value="1"/>
</dbReference>
<evidence type="ECO:0000259" key="9">
    <source>
        <dbReference type="PROSITE" id="PS50928"/>
    </source>
</evidence>
<feature type="domain" description="ABC transmembrane type-1" evidence="9">
    <location>
        <begin position="97"/>
        <end position="310"/>
    </location>
</feature>
<evidence type="ECO:0000256" key="5">
    <source>
        <dbReference type="ARBA" id="ARBA00022989"/>
    </source>
</evidence>
<dbReference type="Proteomes" id="UP000295151">
    <property type="component" value="Unassembled WGS sequence"/>
</dbReference>
<sequence length="319" mass="35217">MTTPVSAPASGPASGLASGPGPAAAAAPRRVRRRSRTWVGWSFILPNFLGFAALTLVPVIASLVLSFLDWDSYSTPRWVGLANFERMIHNDTFWTALENTAYYAVGHVPLTLCAALGFAVLLNQKLKAVQFFRTALFFPYITSLVAVAVVWNMLLSPDMGPVNQFLRAVGIDHPPGWTTSTTWAMPAVIVASVWRDLGYYMILYLAGLQTIPAELYEAAEVDGASGWQRFRHITLPSLRPTTFFVLIMLTISSFKVFDLIQVMTEGGPGRATLVLSQVIYREGIVQGRFGYSSAVSMVLFVIVLTITMVQFRLQRRSER</sequence>
<dbReference type="GO" id="GO:0055085">
    <property type="term" value="P:transmembrane transport"/>
    <property type="evidence" value="ECO:0007669"/>
    <property type="project" value="InterPro"/>
</dbReference>
<keyword evidence="11" id="KW-1185">Reference proteome</keyword>
<comment type="subcellular location">
    <subcellularLocation>
        <location evidence="1 7">Cell membrane</location>
        <topology evidence="1 7">Multi-pass membrane protein</topology>
    </subcellularLocation>
</comment>
<dbReference type="PROSITE" id="PS50928">
    <property type="entry name" value="ABC_TM1"/>
    <property type="match status" value="1"/>
</dbReference>
<evidence type="ECO:0000256" key="1">
    <source>
        <dbReference type="ARBA" id="ARBA00004651"/>
    </source>
</evidence>
<evidence type="ECO:0000313" key="10">
    <source>
        <dbReference type="EMBL" id="TDU83911.1"/>
    </source>
</evidence>